<dbReference type="InterPro" id="IPR036249">
    <property type="entry name" value="Thioredoxin-like_sf"/>
</dbReference>
<dbReference type="Gene3D" id="3.40.30.10">
    <property type="entry name" value="Glutaredoxin"/>
    <property type="match status" value="1"/>
</dbReference>
<organism evidence="2 3">
    <name type="scientific">Chryseobacterium vrystaatense</name>
    <dbReference type="NCBI Taxonomy" id="307480"/>
    <lineage>
        <taxon>Bacteria</taxon>
        <taxon>Pseudomonadati</taxon>
        <taxon>Bacteroidota</taxon>
        <taxon>Flavobacteriia</taxon>
        <taxon>Flavobacteriales</taxon>
        <taxon>Weeksellaceae</taxon>
        <taxon>Chryseobacterium group</taxon>
        <taxon>Chryseobacterium</taxon>
    </lineage>
</organism>
<dbReference type="AlphaFoldDB" id="A0A1M5B856"/>
<evidence type="ECO:0000313" key="3">
    <source>
        <dbReference type="Proteomes" id="UP000184108"/>
    </source>
</evidence>
<feature type="signal peptide" evidence="1">
    <location>
        <begin position="1"/>
        <end position="17"/>
    </location>
</feature>
<dbReference type="SUPFAM" id="SSF52833">
    <property type="entry name" value="Thioredoxin-like"/>
    <property type="match status" value="1"/>
</dbReference>
<evidence type="ECO:0008006" key="4">
    <source>
        <dbReference type="Google" id="ProtNLM"/>
    </source>
</evidence>
<accession>A0A1M5B856</accession>
<evidence type="ECO:0000256" key="1">
    <source>
        <dbReference type="SAM" id="SignalP"/>
    </source>
</evidence>
<gene>
    <name evidence="2" type="ORF">SAMN02787073_2167</name>
</gene>
<feature type="chain" id="PRO_5012770415" description="AhpC/TSA family protein" evidence="1">
    <location>
        <begin position="18"/>
        <end position="190"/>
    </location>
</feature>
<sequence>MKILLAFCLFGSTMLFSQLENCNLEKSEFIDVRAVDKNDILCIAKSSGKPNTVFYTLASWCKPCIEHLPDALKLENDFNTQVYIVLVESEDNMKVKLAMSIVKKRSELANMLVLKNTVYGDAVKKRNKIFAKQITPPNFETIPDFSKFIVVNNQGEVKMVTNWKDYRKLDNKNKEGVQEMLSHTVIPLLK</sequence>
<reference evidence="3" key="1">
    <citation type="submission" date="2016-11" db="EMBL/GenBank/DDBJ databases">
        <authorList>
            <person name="Varghese N."/>
            <person name="Submissions S."/>
        </authorList>
    </citation>
    <scope>NUCLEOTIDE SEQUENCE [LARGE SCALE GENOMIC DNA]</scope>
    <source>
        <strain evidence="3">YR203</strain>
    </source>
</reference>
<name>A0A1M5B856_9FLAO</name>
<dbReference type="Proteomes" id="UP000184108">
    <property type="component" value="Unassembled WGS sequence"/>
</dbReference>
<proteinExistence type="predicted"/>
<dbReference type="EMBL" id="FQVE01000002">
    <property type="protein sequence ID" value="SHF38714.1"/>
    <property type="molecule type" value="Genomic_DNA"/>
</dbReference>
<evidence type="ECO:0000313" key="2">
    <source>
        <dbReference type="EMBL" id="SHF38714.1"/>
    </source>
</evidence>
<dbReference type="RefSeq" id="WP_139259866.1">
    <property type="nucleotide sequence ID" value="NZ_FQVE01000002.1"/>
</dbReference>
<protein>
    <recommendedName>
        <fullName evidence="4">AhpC/TSA family protein</fullName>
    </recommendedName>
</protein>
<keyword evidence="1" id="KW-0732">Signal</keyword>